<geneLocation type="plasmid" evidence="3">
    <name>unnamed1</name>
</geneLocation>
<evidence type="ECO:0000259" key="2">
    <source>
        <dbReference type="PROSITE" id="PS50911"/>
    </source>
</evidence>
<feature type="domain" description="Peptidase C51" evidence="2">
    <location>
        <begin position="245"/>
        <end position="389"/>
    </location>
</feature>
<dbReference type="InterPro" id="IPR007921">
    <property type="entry name" value="CHAP_dom"/>
</dbReference>
<sequence>MKTRNQQAGTVKFGRLNMKSRKGSMNFHKEGAALGRRRGAQSIVSNERHKRSKLLSKLNNGIRSTTSTLTGRDQRDMNERIDDKSKQLLQSGVKRAANTGVKAGTTIARKTTGWVAHTSVNVVHHAASSITRNVTHATARKLAQKAAQRTMKQTAGMAARKSAQKAAKRAAATTARTSANITRQTVAMATRAASAIAAAMSSMSMPLMVGIVSIVAVIAMITSLFSWLPGAANDQNTQTSSANYPITDDYPYKGHYNDGTSPLGYEYGNCTDFVAWRVNRDAGITTAPWKYEWAQLTPLGGNGGQWGLSGNLPGWNVTTTPSTGDIISIPAGVAILGASGGQYGHVGYIAQVSDGTVLIENYGGGKYFQTNPTTSQLAAYVKAGQAVIKHNPLGRASSGSAGGTGTDAKSYAKSALNDDTQYNCLVQLWDHESGWRVDAENASSGAYGIPQSLPGNKMAAAGSDWKTNGVTQVKWGLSYISSRPDYKNPCGAWAKWQSRSPHWY</sequence>
<evidence type="ECO:0000256" key="1">
    <source>
        <dbReference type="SAM" id="Phobius"/>
    </source>
</evidence>
<dbReference type="EMBL" id="CP129677">
    <property type="protein sequence ID" value="XDS47748.1"/>
    <property type="molecule type" value="Genomic_DNA"/>
</dbReference>
<reference evidence="3" key="1">
    <citation type="submission" date="2023-07" db="EMBL/GenBank/DDBJ databases">
        <title>Bifidobacterium aquikefiriaerophilum sp. nov. and Bifidobacterium eccum sp. nov., isolated from water kefir.</title>
        <authorList>
            <person name="Breselge S."/>
            <person name="Bellassi P."/>
            <person name="Barcenilla C."/>
            <person name="Alvarez-Ordonez A."/>
            <person name="Morelli L."/>
            <person name="Cotter P.D."/>
        </authorList>
    </citation>
    <scope>NUCLEOTIDE SEQUENCE</scope>
    <source>
        <strain evidence="3">WK048_4_13</strain>
        <plasmid evidence="3">unnamed1</plasmid>
        <plasmid evidence="4">unnamed2</plasmid>
    </source>
</reference>
<dbReference type="SUPFAM" id="SSF54001">
    <property type="entry name" value="Cysteine proteinases"/>
    <property type="match status" value="1"/>
</dbReference>
<protein>
    <submittedName>
        <fullName evidence="3">CHAP domain-containing protein</fullName>
    </submittedName>
</protein>
<dbReference type="Pfam" id="PF05257">
    <property type="entry name" value="CHAP"/>
    <property type="match status" value="1"/>
</dbReference>
<keyword evidence="1" id="KW-0812">Transmembrane</keyword>
<keyword evidence="1" id="KW-0472">Membrane</keyword>
<keyword evidence="1" id="KW-1133">Transmembrane helix</keyword>
<proteinExistence type="predicted"/>
<dbReference type="AlphaFoldDB" id="A0AB39UFK2"/>
<dbReference type="PROSITE" id="PS50911">
    <property type="entry name" value="CHAP"/>
    <property type="match status" value="1"/>
</dbReference>
<organism evidence="3">
    <name type="scientific">Bifidobacterium fermentum</name>
    <dbReference type="NCBI Taxonomy" id="3059035"/>
    <lineage>
        <taxon>Bacteria</taxon>
        <taxon>Bacillati</taxon>
        <taxon>Actinomycetota</taxon>
        <taxon>Actinomycetes</taxon>
        <taxon>Bifidobacteriales</taxon>
        <taxon>Bifidobacteriaceae</taxon>
        <taxon>Bifidobacterium</taxon>
    </lineage>
</organism>
<keyword evidence="3" id="KW-0614">Plasmid</keyword>
<dbReference type="EMBL" id="CP129676">
    <property type="protein sequence ID" value="XDS47716.1"/>
    <property type="molecule type" value="Genomic_DNA"/>
</dbReference>
<evidence type="ECO:0000313" key="4">
    <source>
        <dbReference type="EMBL" id="XDS47748.1"/>
    </source>
</evidence>
<accession>A0AB39UFK2</accession>
<dbReference type="InterPro" id="IPR038765">
    <property type="entry name" value="Papain-like_cys_pep_sf"/>
</dbReference>
<feature type="transmembrane region" description="Helical" evidence="1">
    <location>
        <begin position="207"/>
        <end position="228"/>
    </location>
</feature>
<dbReference type="RefSeq" id="WP_369343245.1">
    <property type="nucleotide sequence ID" value="NZ_CP129676.1"/>
</dbReference>
<dbReference type="Gene3D" id="3.90.1720.10">
    <property type="entry name" value="endopeptidase domain like (from Nostoc punctiforme)"/>
    <property type="match status" value="1"/>
</dbReference>
<evidence type="ECO:0000313" key="3">
    <source>
        <dbReference type="EMBL" id="XDS47716.1"/>
    </source>
</evidence>
<gene>
    <name evidence="3" type="ORF">QN217_10910</name>
    <name evidence="4" type="ORF">QN217_11130</name>
</gene>
<geneLocation type="plasmid" evidence="4">
    <name>unnamed2</name>
</geneLocation>
<name>A0AB39UFK2_9BIFI</name>